<feature type="compositionally biased region" description="Basic and acidic residues" evidence="1">
    <location>
        <begin position="65"/>
        <end position="76"/>
    </location>
</feature>
<evidence type="ECO:0000313" key="4">
    <source>
        <dbReference type="Proteomes" id="UP000756387"/>
    </source>
</evidence>
<dbReference type="InterPro" id="IPR017937">
    <property type="entry name" value="Thioredoxin_CS"/>
</dbReference>
<feature type="region of interest" description="Disordered" evidence="1">
    <location>
        <begin position="33"/>
        <end position="86"/>
    </location>
</feature>
<dbReference type="CDD" id="cd02947">
    <property type="entry name" value="TRX_family"/>
    <property type="match status" value="1"/>
</dbReference>
<dbReference type="PROSITE" id="PS00194">
    <property type="entry name" value="THIOREDOXIN_1"/>
    <property type="match status" value="1"/>
</dbReference>
<sequence>MTTGQWILLAAVVAAVVFGVWRAATDGRFRGTHAVRGADGAPRRHTDGASGDTGRMTSEGHAPGRHTEDASGDTERMTPQGEAGTGSVVAGTEWAEALGERATLLQFSSAFCAPCRVTRRTLAEVAEEVPGVVHVEVDAESHLELVRRVGVMRTPTTLVLDATGREVTRAAGAPTKQQVLAALAAVD</sequence>
<keyword evidence="4" id="KW-1185">Reference proteome</keyword>
<accession>A0ABR9RTC9</accession>
<evidence type="ECO:0000313" key="3">
    <source>
        <dbReference type="EMBL" id="MBE7324848.1"/>
    </source>
</evidence>
<dbReference type="Gene3D" id="3.40.30.10">
    <property type="entry name" value="Glutaredoxin"/>
    <property type="match status" value="1"/>
</dbReference>
<organism evidence="3 4">
    <name type="scientific">Nocardioides malaquae</name>
    <dbReference type="NCBI Taxonomy" id="2773426"/>
    <lineage>
        <taxon>Bacteria</taxon>
        <taxon>Bacillati</taxon>
        <taxon>Actinomycetota</taxon>
        <taxon>Actinomycetes</taxon>
        <taxon>Propionibacteriales</taxon>
        <taxon>Nocardioidaceae</taxon>
        <taxon>Nocardioides</taxon>
    </lineage>
</organism>
<dbReference type="Proteomes" id="UP000756387">
    <property type="component" value="Unassembled WGS sequence"/>
</dbReference>
<dbReference type="RefSeq" id="WP_193638171.1">
    <property type="nucleotide sequence ID" value="NZ_JADCSA010000007.1"/>
</dbReference>
<comment type="caution">
    <text evidence="3">The sequence shown here is derived from an EMBL/GenBank/DDBJ whole genome shotgun (WGS) entry which is preliminary data.</text>
</comment>
<dbReference type="PROSITE" id="PS51352">
    <property type="entry name" value="THIOREDOXIN_2"/>
    <property type="match status" value="1"/>
</dbReference>
<evidence type="ECO:0000259" key="2">
    <source>
        <dbReference type="PROSITE" id="PS51352"/>
    </source>
</evidence>
<name>A0ABR9RTC9_9ACTN</name>
<proteinExistence type="predicted"/>
<protein>
    <submittedName>
        <fullName evidence="3">Thioredoxin family protein</fullName>
    </submittedName>
</protein>
<feature type="domain" description="Thioredoxin" evidence="2">
    <location>
        <begin position="56"/>
        <end position="187"/>
    </location>
</feature>
<dbReference type="Pfam" id="PF00085">
    <property type="entry name" value="Thioredoxin"/>
    <property type="match status" value="1"/>
</dbReference>
<reference evidence="3 4" key="1">
    <citation type="submission" date="2020-10" db="EMBL/GenBank/DDBJ databases">
        <title>Nocardioides sp. isolated from sludge.</title>
        <authorList>
            <person name="Zhang X."/>
        </authorList>
    </citation>
    <scope>NUCLEOTIDE SEQUENCE [LARGE SCALE GENOMIC DNA]</scope>
    <source>
        <strain evidence="3 4">Y6</strain>
    </source>
</reference>
<gene>
    <name evidence="3" type="ORF">IEQ44_09290</name>
</gene>
<dbReference type="EMBL" id="JADCSA010000007">
    <property type="protein sequence ID" value="MBE7324848.1"/>
    <property type="molecule type" value="Genomic_DNA"/>
</dbReference>
<dbReference type="SUPFAM" id="SSF52833">
    <property type="entry name" value="Thioredoxin-like"/>
    <property type="match status" value="1"/>
</dbReference>
<evidence type="ECO:0000256" key="1">
    <source>
        <dbReference type="SAM" id="MobiDB-lite"/>
    </source>
</evidence>
<dbReference type="InterPro" id="IPR013766">
    <property type="entry name" value="Thioredoxin_domain"/>
</dbReference>
<dbReference type="InterPro" id="IPR036249">
    <property type="entry name" value="Thioredoxin-like_sf"/>
</dbReference>